<dbReference type="Proteomes" id="UP001589589">
    <property type="component" value="Unassembled WGS sequence"/>
</dbReference>
<dbReference type="PROSITE" id="PS51257">
    <property type="entry name" value="PROKAR_LIPOPROTEIN"/>
    <property type="match status" value="1"/>
</dbReference>
<organism evidence="3 4">
    <name type="scientific">Flavobacterium branchiarum</name>
    <dbReference type="NCBI Taxonomy" id="1114870"/>
    <lineage>
        <taxon>Bacteria</taxon>
        <taxon>Pseudomonadati</taxon>
        <taxon>Bacteroidota</taxon>
        <taxon>Flavobacteriia</taxon>
        <taxon>Flavobacteriales</taxon>
        <taxon>Flavobacteriaceae</taxon>
        <taxon>Flavobacterium</taxon>
    </lineage>
</organism>
<feature type="signal peptide" evidence="1">
    <location>
        <begin position="1"/>
        <end position="22"/>
    </location>
</feature>
<name>A0ABV5FLL9_9FLAO</name>
<accession>A0ABV5FLL9</accession>
<comment type="caution">
    <text evidence="3">The sequence shown here is derived from an EMBL/GenBank/DDBJ whole genome shotgun (WGS) entry which is preliminary data.</text>
</comment>
<proteinExistence type="predicted"/>
<evidence type="ECO:0000313" key="3">
    <source>
        <dbReference type="EMBL" id="MFB9064302.1"/>
    </source>
</evidence>
<evidence type="ECO:0000256" key="1">
    <source>
        <dbReference type="SAM" id="SignalP"/>
    </source>
</evidence>
<gene>
    <name evidence="3" type="ORF">ACFFUQ_09730</name>
</gene>
<keyword evidence="4" id="KW-1185">Reference proteome</keyword>
<evidence type="ECO:0000313" key="4">
    <source>
        <dbReference type="Proteomes" id="UP001589589"/>
    </source>
</evidence>
<keyword evidence="1" id="KW-0732">Signal</keyword>
<feature type="domain" description="Lipocalin-like" evidence="2">
    <location>
        <begin position="35"/>
        <end position="130"/>
    </location>
</feature>
<dbReference type="InterPro" id="IPR024311">
    <property type="entry name" value="Lipocalin-like"/>
</dbReference>
<dbReference type="RefSeq" id="WP_290267047.1">
    <property type="nucleotide sequence ID" value="NZ_JAUFQQ010000005.1"/>
</dbReference>
<evidence type="ECO:0000259" key="2">
    <source>
        <dbReference type="Pfam" id="PF13648"/>
    </source>
</evidence>
<feature type="chain" id="PRO_5046987577" evidence="1">
    <location>
        <begin position="23"/>
        <end position="150"/>
    </location>
</feature>
<reference evidence="3 4" key="1">
    <citation type="submission" date="2024-09" db="EMBL/GenBank/DDBJ databases">
        <authorList>
            <person name="Sun Q."/>
            <person name="Mori K."/>
        </authorList>
    </citation>
    <scope>NUCLEOTIDE SEQUENCE [LARGE SCALE GENOMIC DNA]</scope>
    <source>
        <strain evidence="3 4">CECT 7908</strain>
    </source>
</reference>
<dbReference type="Pfam" id="PF13648">
    <property type="entry name" value="Lipocalin_4"/>
    <property type="match status" value="1"/>
</dbReference>
<protein>
    <submittedName>
        <fullName evidence="3">Lipocalin family protein</fullName>
    </submittedName>
</protein>
<dbReference type="EMBL" id="JBHMEX010000031">
    <property type="protein sequence ID" value="MFB9064302.1"/>
    <property type="molecule type" value="Genomic_DNA"/>
</dbReference>
<sequence>MKKLGILLFFLITIGLTFLSCSNDDNNNVSNASIFGKWEFSQHGIGPVGKEIFTDRVNTTECGNDYMEFLSDETYKVVLFRKDNGQCSTSEDNGKYTKIGSTLSLKKGNIENLEPANSEIIALNKTTLKIRVISQVEKETVSQIVIFKKI</sequence>